<dbReference type="GO" id="GO:0016192">
    <property type="term" value="P:vesicle-mediated transport"/>
    <property type="evidence" value="ECO:0007669"/>
    <property type="project" value="TreeGrafter"/>
</dbReference>
<dbReference type="Proteomes" id="UP000799439">
    <property type="component" value="Unassembled WGS sequence"/>
</dbReference>
<dbReference type="GO" id="GO:0005634">
    <property type="term" value="C:nucleus"/>
    <property type="evidence" value="ECO:0007669"/>
    <property type="project" value="TreeGrafter"/>
</dbReference>
<gene>
    <name evidence="3" type="ORF">K461DRAFT_288128</name>
</gene>
<dbReference type="Gene3D" id="3.30.519.10">
    <property type="entry name" value="Guanine Nucleotide Dissociation Inhibitor, domain 2"/>
    <property type="match status" value="1"/>
</dbReference>
<protein>
    <recommendedName>
        <fullName evidence="2">Rab proteins geranylgeranyltransferase</fullName>
    </recommendedName>
</protein>
<dbReference type="InterPro" id="IPR017230">
    <property type="entry name" value="Mrs6"/>
</dbReference>
<dbReference type="PANTHER" id="PTHR11787:SF4">
    <property type="entry name" value="CHM, RAB ESCORT PROTEIN 1"/>
    <property type="match status" value="1"/>
</dbReference>
<comment type="caution">
    <text evidence="3">The sequence shown here is derived from an EMBL/GenBank/DDBJ whole genome shotgun (WGS) entry which is preliminary data.</text>
</comment>
<evidence type="ECO:0000313" key="3">
    <source>
        <dbReference type="EMBL" id="KAF2149600.1"/>
    </source>
</evidence>
<dbReference type="Gene3D" id="1.10.405.10">
    <property type="entry name" value="Guanine Nucleotide Dissociation Inhibitor, domain 1"/>
    <property type="match status" value="1"/>
</dbReference>
<dbReference type="SUPFAM" id="SSF51905">
    <property type="entry name" value="FAD/NAD(P)-binding domain"/>
    <property type="match status" value="1"/>
</dbReference>
<sequence length="528" mass="56403">MATLDGTSWDVVIAGTGLQSALLALALSRSGKKILHLDSNDYYGGREAALSISEAEEWAKRLTANVQGSPFRNISVEKPDALVEGPKLASPRSYSLSLSPCLLYTRSALLPALVSSKTTEQLEFLAVGSWFVWRPSIAQSSDTKQSVDGSLIRVPNSREDIFSDSSLTLRAKSALVKFLRFVAVYQDEDKQETWQPYKSAPFADLLAKQFKIPADFHGPLLALTMSTCPSNEIETEFALQAIHRHLTSMGIFGAGFSAVLLKYGGLSEVVQVACRAAAVGGAVYVLDRKVDAVDAAAATVDSGSEDNQLRVSLQGGDSVNARLVFGTDDQLPESSNKESSTLGLACSRSITIVDSKLASLFPPPAEGSPSPSAAVVVFPSGSLGPTSGKNEYPVHVLVHSGDTGECPSGQCVIYASTMQPLVQASSILDTAVQLIISSSNAAPSPVLWNMKYEVLSTSSSPTVVEDANLPGLYRFVEAPVDTVFDDRTVASVKDAWKVITNEGDENFMKFSDRNAEMEQDAARDEVDA</sequence>
<name>A0A9P4IW65_9PEZI</name>
<dbReference type="GO" id="GO:0005092">
    <property type="term" value="F:GDP-dissociation inhibitor activity"/>
    <property type="evidence" value="ECO:0007669"/>
    <property type="project" value="UniProtKB-UniRule"/>
</dbReference>
<evidence type="ECO:0000313" key="4">
    <source>
        <dbReference type="Proteomes" id="UP000799439"/>
    </source>
</evidence>
<reference evidence="3" key="1">
    <citation type="journal article" date="2020" name="Stud. Mycol.">
        <title>101 Dothideomycetes genomes: a test case for predicting lifestyles and emergence of pathogens.</title>
        <authorList>
            <person name="Haridas S."/>
            <person name="Albert R."/>
            <person name="Binder M."/>
            <person name="Bloem J."/>
            <person name="Labutti K."/>
            <person name="Salamov A."/>
            <person name="Andreopoulos B."/>
            <person name="Baker S."/>
            <person name="Barry K."/>
            <person name="Bills G."/>
            <person name="Bluhm B."/>
            <person name="Cannon C."/>
            <person name="Castanera R."/>
            <person name="Culley D."/>
            <person name="Daum C."/>
            <person name="Ezra D."/>
            <person name="Gonzalez J."/>
            <person name="Henrissat B."/>
            <person name="Kuo A."/>
            <person name="Liang C."/>
            <person name="Lipzen A."/>
            <person name="Lutzoni F."/>
            <person name="Magnuson J."/>
            <person name="Mondo S."/>
            <person name="Nolan M."/>
            <person name="Ohm R."/>
            <person name="Pangilinan J."/>
            <person name="Park H.-J."/>
            <person name="Ramirez L."/>
            <person name="Alfaro M."/>
            <person name="Sun H."/>
            <person name="Tritt A."/>
            <person name="Yoshinaga Y."/>
            <person name="Zwiers L.-H."/>
            <person name="Turgeon B."/>
            <person name="Goodwin S."/>
            <person name="Spatafora J."/>
            <person name="Crous P."/>
            <person name="Grigoriev I."/>
        </authorList>
    </citation>
    <scope>NUCLEOTIDE SEQUENCE</scope>
    <source>
        <strain evidence="3">CBS 260.36</strain>
    </source>
</reference>
<organism evidence="3 4">
    <name type="scientific">Myriangium duriaei CBS 260.36</name>
    <dbReference type="NCBI Taxonomy" id="1168546"/>
    <lineage>
        <taxon>Eukaryota</taxon>
        <taxon>Fungi</taxon>
        <taxon>Dikarya</taxon>
        <taxon>Ascomycota</taxon>
        <taxon>Pezizomycotina</taxon>
        <taxon>Dothideomycetes</taxon>
        <taxon>Dothideomycetidae</taxon>
        <taxon>Myriangiales</taxon>
        <taxon>Myriangiaceae</taxon>
        <taxon>Myriangium</taxon>
    </lineage>
</organism>
<dbReference type="AlphaFoldDB" id="A0A9P4IW65"/>
<keyword evidence="4" id="KW-1185">Reference proteome</keyword>
<accession>A0A9P4IW65</accession>
<dbReference type="GO" id="GO:0007264">
    <property type="term" value="P:small GTPase-mediated signal transduction"/>
    <property type="evidence" value="ECO:0007669"/>
    <property type="project" value="UniProtKB-UniRule"/>
</dbReference>
<dbReference type="PANTHER" id="PTHR11787">
    <property type="entry name" value="RAB GDP-DISSOCIATION INHIBITOR"/>
    <property type="match status" value="1"/>
</dbReference>
<dbReference type="InterPro" id="IPR018203">
    <property type="entry name" value="GDP_dissociation_inhibitor"/>
</dbReference>
<dbReference type="InterPro" id="IPR036188">
    <property type="entry name" value="FAD/NAD-bd_sf"/>
</dbReference>
<comment type="similarity">
    <text evidence="1 2">Belongs to the Rab GDI family.</text>
</comment>
<evidence type="ECO:0000256" key="1">
    <source>
        <dbReference type="ARBA" id="ARBA00005593"/>
    </source>
</evidence>
<dbReference type="OrthoDB" id="1923006at2759"/>
<dbReference type="Pfam" id="PF00996">
    <property type="entry name" value="GDI"/>
    <property type="match status" value="1"/>
</dbReference>
<evidence type="ECO:0000256" key="2">
    <source>
        <dbReference type="PIRNR" id="PIRNR037514"/>
    </source>
</evidence>
<proteinExistence type="inferred from homology"/>
<dbReference type="PRINTS" id="PR00891">
    <property type="entry name" value="RABGDIREP"/>
</dbReference>
<dbReference type="GO" id="GO:0005968">
    <property type="term" value="C:Rab-protein geranylgeranyltransferase complex"/>
    <property type="evidence" value="ECO:0007669"/>
    <property type="project" value="TreeGrafter"/>
</dbReference>
<dbReference type="GO" id="GO:0005829">
    <property type="term" value="C:cytosol"/>
    <property type="evidence" value="ECO:0007669"/>
    <property type="project" value="TreeGrafter"/>
</dbReference>
<dbReference type="PIRSF" id="PIRSF037514">
    <property type="entry name" value="Rab_ger_ger_transf_A_fun"/>
    <property type="match status" value="1"/>
</dbReference>
<dbReference type="EMBL" id="ML996091">
    <property type="protein sequence ID" value="KAF2149600.1"/>
    <property type="molecule type" value="Genomic_DNA"/>
</dbReference>
<dbReference type="Gene3D" id="3.50.50.60">
    <property type="entry name" value="FAD/NAD(P)-binding domain"/>
    <property type="match status" value="1"/>
</dbReference>